<dbReference type="AlphaFoldDB" id="A0A0R2KW97"/>
<dbReference type="InterPro" id="IPR036899">
    <property type="entry name" value="Ribosomal_uL13_sf"/>
</dbReference>
<evidence type="ECO:0000256" key="6">
    <source>
        <dbReference type="RuleBase" id="RU003877"/>
    </source>
</evidence>
<dbReference type="PATRIC" id="fig|1122146.4.peg.217"/>
<evidence type="ECO:0000256" key="7">
    <source>
        <dbReference type="RuleBase" id="RU003878"/>
    </source>
</evidence>
<keyword evidence="2 5" id="KW-0689">Ribosomal protein</keyword>
<dbReference type="GO" id="GO:0017148">
    <property type="term" value="P:negative regulation of translation"/>
    <property type="evidence" value="ECO:0007669"/>
    <property type="project" value="TreeGrafter"/>
</dbReference>
<dbReference type="PANTHER" id="PTHR11545:SF2">
    <property type="entry name" value="LARGE RIBOSOMAL SUBUNIT PROTEIN UL13M"/>
    <property type="match status" value="1"/>
</dbReference>
<dbReference type="PIRSF" id="PIRSF002181">
    <property type="entry name" value="Ribosomal_L13"/>
    <property type="match status" value="1"/>
</dbReference>
<comment type="similarity">
    <text evidence="1 5 6">Belongs to the universal ribosomal protein uL13 family.</text>
</comment>
<dbReference type="PROSITE" id="PS00783">
    <property type="entry name" value="RIBOSOMAL_L13"/>
    <property type="match status" value="1"/>
</dbReference>
<dbReference type="InterPro" id="IPR005823">
    <property type="entry name" value="Ribosomal_uL13_bac-type"/>
</dbReference>
<dbReference type="FunFam" id="3.90.1180.10:FF:000001">
    <property type="entry name" value="50S ribosomal protein L13"/>
    <property type="match status" value="1"/>
</dbReference>
<sequence>MQKNWRKLIVRTTYIAKPGEVERKWYVVDATDISLGRLSSTVASILRGKNKPTFTPHVDTGDNVIIINAEKVALTGRKADNKMYYRHSNHPGGLKQRSAGDYRAKDPEKLIALSVKGMLPKGTLGRQMAKKLHVYRGEDHKHAAQQPEVLDINNLI</sequence>
<reference evidence="8 9" key="1">
    <citation type="journal article" date="2015" name="Genome Announc.">
        <title>Expanding the biotechnology potential of lactobacilli through comparative genomics of 213 strains and associated genera.</title>
        <authorList>
            <person name="Sun Z."/>
            <person name="Harris H.M."/>
            <person name="McCann A."/>
            <person name="Guo C."/>
            <person name="Argimon S."/>
            <person name="Zhang W."/>
            <person name="Yang X."/>
            <person name="Jeffery I.B."/>
            <person name="Cooney J.C."/>
            <person name="Kagawa T.F."/>
            <person name="Liu W."/>
            <person name="Song Y."/>
            <person name="Salvetti E."/>
            <person name="Wrobel A."/>
            <person name="Rasinkangas P."/>
            <person name="Parkhill J."/>
            <person name="Rea M.C."/>
            <person name="O'Sullivan O."/>
            <person name="Ritari J."/>
            <person name="Douillard F.P."/>
            <person name="Paul Ross R."/>
            <person name="Yang R."/>
            <person name="Briner A.E."/>
            <person name="Felis G.E."/>
            <person name="de Vos W.M."/>
            <person name="Barrangou R."/>
            <person name="Klaenhammer T.R."/>
            <person name="Caufield P.W."/>
            <person name="Cui Y."/>
            <person name="Zhang H."/>
            <person name="O'Toole P.W."/>
        </authorList>
    </citation>
    <scope>NUCLEOTIDE SEQUENCE [LARGE SCALE GENOMIC DNA]</scope>
    <source>
        <strain evidence="8 9">DSM 22408</strain>
    </source>
</reference>
<comment type="caution">
    <text evidence="8">The sequence shown here is derived from an EMBL/GenBank/DDBJ whole genome shotgun (WGS) entry which is preliminary data.</text>
</comment>
<dbReference type="Proteomes" id="UP000051500">
    <property type="component" value="Unassembled WGS sequence"/>
</dbReference>
<evidence type="ECO:0000313" key="9">
    <source>
        <dbReference type="Proteomes" id="UP000051500"/>
    </source>
</evidence>
<protein>
    <recommendedName>
        <fullName evidence="4 5">Large ribosomal subunit protein uL13</fullName>
    </recommendedName>
</protein>
<dbReference type="GO" id="GO:0006412">
    <property type="term" value="P:translation"/>
    <property type="evidence" value="ECO:0007669"/>
    <property type="project" value="UniProtKB-UniRule"/>
</dbReference>
<evidence type="ECO:0000256" key="2">
    <source>
        <dbReference type="ARBA" id="ARBA00022980"/>
    </source>
</evidence>
<dbReference type="SUPFAM" id="SSF52161">
    <property type="entry name" value="Ribosomal protein L13"/>
    <property type="match status" value="1"/>
</dbReference>
<dbReference type="InterPro" id="IPR023563">
    <property type="entry name" value="Ribosomal_uL13_CS"/>
</dbReference>
<evidence type="ECO:0000256" key="3">
    <source>
        <dbReference type="ARBA" id="ARBA00023274"/>
    </source>
</evidence>
<keyword evidence="3 5" id="KW-0687">Ribonucleoprotein</keyword>
<gene>
    <name evidence="5 7" type="primary">rplM</name>
    <name evidence="8" type="ORF">IV53_GL000215</name>
</gene>
<evidence type="ECO:0000256" key="5">
    <source>
        <dbReference type="HAMAP-Rule" id="MF_01366"/>
    </source>
</evidence>
<dbReference type="GO" id="GO:0003729">
    <property type="term" value="F:mRNA binding"/>
    <property type="evidence" value="ECO:0007669"/>
    <property type="project" value="TreeGrafter"/>
</dbReference>
<dbReference type="CDD" id="cd00392">
    <property type="entry name" value="Ribosomal_L13"/>
    <property type="match status" value="1"/>
</dbReference>
<accession>A0A0R2KW97</accession>
<proteinExistence type="inferred from homology"/>
<dbReference type="eggNOG" id="COG0102">
    <property type="taxonomic scope" value="Bacteria"/>
</dbReference>
<keyword evidence="9" id="KW-1185">Reference proteome</keyword>
<evidence type="ECO:0000256" key="4">
    <source>
        <dbReference type="ARBA" id="ARBA00035201"/>
    </source>
</evidence>
<dbReference type="NCBIfam" id="TIGR01066">
    <property type="entry name" value="rplM_bact"/>
    <property type="match status" value="1"/>
</dbReference>
<organism evidence="8 9">
    <name type="scientific">Ligilactobacillus ceti DSM 22408</name>
    <dbReference type="NCBI Taxonomy" id="1122146"/>
    <lineage>
        <taxon>Bacteria</taxon>
        <taxon>Bacillati</taxon>
        <taxon>Bacillota</taxon>
        <taxon>Bacilli</taxon>
        <taxon>Lactobacillales</taxon>
        <taxon>Lactobacillaceae</taxon>
        <taxon>Ligilactobacillus</taxon>
    </lineage>
</organism>
<dbReference type="STRING" id="1122146.IV53_GL000215"/>
<evidence type="ECO:0000313" key="8">
    <source>
        <dbReference type="EMBL" id="KRN90573.1"/>
    </source>
</evidence>
<dbReference type="GO" id="GO:0003735">
    <property type="term" value="F:structural constituent of ribosome"/>
    <property type="evidence" value="ECO:0007669"/>
    <property type="project" value="InterPro"/>
</dbReference>
<dbReference type="Pfam" id="PF00572">
    <property type="entry name" value="Ribosomal_L13"/>
    <property type="match status" value="1"/>
</dbReference>
<comment type="subunit">
    <text evidence="5">Part of the 50S ribosomal subunit.</text>
</comment>
<dbReference type="GO" id="GO:0022625">
    <property type="term" value="C:cytosolic large ribosomal subunit"/>
    <property type="evidence" value="ECO:0007669"/>
    <property type="project" value="TreeGrafter"/>
</dbReference>
<name>A0A0R2KW97_9LACO</name>
<dbReference type="EMBL" id="JQBZ01000002">
    <property type="protein sequence ID" value="KRN90573.1"/>
    <property type="molecule type" value="Genomic_DNA"/>
</dbReference>
<evidence type="ECO:0000256" key="1">
    <source>
        <dbReference type="ARBA" id="ARBA00006227"/>
    </source>
</evidence>
<dbReference type="Gene3D" id="3.90.1180.10">
    <property type="entry name" value="Ribosomal protein L13"/>
    <property type="match status" value="1"/>
</dbReference>
<dbReference type="InterPro" id="IPR005822">
    <property type="entry name" value="Ribosomal_uL13"/>
</dbReference>
<dbReference type="HAMAP" id="MF_01366">
    <property type="entry name" value="Ribosomal_uL13"/>
    <property type="match status" value="1"/>
</dbReference>
<dbReference type="PANTHER" id="PTHR11545">
    <property type="entry name" value="RIBOSOMAL PROTEIN L13"/>
    <property type="match status" value="1"/>
</dbReference>
<comment type="function">
    <text evidence="5 7">This protein is one of the early assembly proteins of the 50S ribosomal subunit, although it is not seen to bind rRNA by itself. It is important during the early stages of 50S assembly.</text>
</comment>